<protein>
    <submittedName>
        <fullName evidence="1">Uncharacterized protein</fullName>
    </submittedName>
</protein>
<proteinExistence type="predicted"/>
<organism evidence="1 2">
    <name type="scientific">Portunus trituberculatus</name>
    <name type="common">Swimming crab</name>
    <name type="synonym">Neptunus trituberculatus</name>
    <dbReference type="NCBI Taxonomy" id="210409"/>
    <lineage>
        <taxon>Eukaryota</taxon>
        <taxon>Metazoa</taxon>
        <taxon>Ecdysozoa</taxon>
        <taxon>Arthropoda</taxon>
        <taxon>Crustacea</taxon>
        <taxon>Multicrustacea</taxon>
        <taxon>Malacostraca</taxon>
        <taxon>Eumalacostraca</taxon>
        <taxon>Eucarida</taxon>
        <taxon>Decapoda</taxon>
        <taxon>Pleocyemata</taxon>
        <taxon>Brachyura</taxon>
        <taxon>Eubrachyura</taxon>
        <taxon>Portunoidea</taxon>
        <taxon>Portunidae</taxon>
        <taxon>Portuninae</taxon>
        <taxon>Portunus</taxon>
    </lineage>
</organism>
<evidence type="ECO:0000313" key="2">
    <source>
        <dbReference type="Proteomes" id="UP000324222"/>
    </source>
</evidence>
<gene>
    <name evidence="1" type="ORF">E2C01_018505</name>
</gene>
<evidence type="ECO:0000313" key="1">
    <source>
        <dbReference type="EMBL" id="MPC25395.1"/>
    </source>
</evidence>
<sequence length="138" mass="15128">MGHCISGQVPLGQWRARGGYGAPGGRPYAGWRVASLGSVFRRALEDRGEAGQRHTGPCPIWHTHTTTAAANEFWAAQGQTIRREVGEGRKNVVIAHVIDPWKDLLSYDFVLTPPRPDPSAVAVVSVRVLTCEEEERQS</sequence>
<accession>A0A5B7DVT5</accession>
<dbReference type="AlphaFoldDB" id="A0A5B7DVT5"/>
<keyword evidence="2" id="KW-1185">Reference proteome</keyword>
<dbReference type="Proteomes" id="UP000324222">
    <property type="component" value="Unassembled WGS sequence"/>
</dbReference>
<name>A0A5B7DVT5_PORTR</name>
<reference evidence="1 2" key="1">
    <citation type="submission" date="2019-05" db="EMBL/GenBank/DDBJ databases">
        <title>Another draft genome of Portunus trituberculatus and its Hox gene families provides insights of decapod evolution.</title>
        <authorList>
            <person name="Jeong J.-H."/>
            <person name="Song I."/>
            <person name="Kim S."/>
            <person name="Choi T."/>
            <person name="Kim D."/>
            <person name="Ryu S."/>
            <person name="Kim W."/>
        </authorList>
    </citation>
    <scope>NUCLEOTIDE SEQUENCE [LARGE SCALE GENOMIC DNA]</scope>
    <source>
        <tissue evidence="1">Muscle</tissue>
    </source>
</reference>
<dbReference type="EMBL" id="VSRR010001455">
    <property type="protein sequence ID" value="MPC25395.1"/>
    <property type="molecule type" value="Genomic_DNA"/>
</dbReference>
<comment type="caution">
    <text evidence="1">The sequence shown here is derived from an EMBL/GenBank/DDBJ whole genome shotgun (WGS) entry which is preliminary data.</text>
</comment>